<dbReference type="OrthoDB" id="9821849at2"/>
<proteinExistence type="predicted"/>
<sequence>MKQQGEIKFKKRVKASNVVLLVLVLISFVLIGLTTATINLKFKNSDYHYSSHDKLKYERVPLKEAKVISLSNLSNCRIIASDSLRLEVAREYASALGVVPSNDTLHLRFPACCPGNKKANQLILYLPSGAVVVSDSSNIDLNGGYDFLKRPSFSFFLHKSHLASTAAGYHTFFETLFVEGSGNSSLVISERVHVINLDLSNVYDATLQEGFGAQTFKTSFTTAAEVTLAKKNDVVTIGSPK</sequence>
<evidence type="ECO:0000313" key="2">
    <source>
        <dbReference type="Proteomes" id="UP000184212"/>
    </source>
</evidence>
<name>A0A1M5M359_9BACT</name>
<dbReference type="STRING" id="947013.SAMN04488109_1534"/>
<organism evidence="1 2">
    <name type="scientific">Chryseolinea serpens</name>
    <dbReference type="NCBI Taxonomy" id="947013"/>
    <lineage>
        <taxon>Bacteria</taxon>
        <taxon>Pseudomonadati</taxon>
        <taxon>Bacteroidota</taxon>
        <taxon>Cytophagia</taxon>
        <taxon>Cytophagales</taxon>
        <taxon>Fulvivirgaceae</taxon>
        <taxon>Chryseolinea</taxon>
    </lineage>
</organism>
<accession>A0A1M5M359</accession>
<reference evidence="1 2" key="1">
    <citation type="submission" date="2016-11" db="EMBL/GenBank/DDBJ databases">
        <authorList>
            <person name="Jaros S."/>
            <person name="Januszkiewicz K."/>
            <person name="Wedrychowicz H."/>
        </authorList>
    </citation>
    <scope>NUCLEOTIDE SEQUENCE [LARGE SCALE GENOMIC DNA]</scope>
    <source>
        <strain evidence="1 2">DSM 24574</strain>
    </source>
</reference>
<gene>
    <name evidence="1" type="ORF">SAMN04488109_1534</name>
</gene>
<protein>
    <submittedName>
        <fullName evidence="1">Uncharacterized protein</fullName>
    </submittedName>
</protein>
<keyword evidence="2" id="KW-1185">Reference proteome</keyword>
<dbReference type="Proteomes" id="UP000184212">
    <property type="component" value="Unassembled WGS sequence"/>
</dbReference>
<dbReference type="RefSeq" id="WP_073132469.1">
    <property type="nucleotide sequence ID" value="NZ_FQWQ01000001.1"/>
</dbReference>
<dbReference type="AlphaFoldDB" id="A0A1M5M359"/>
<dbReference type="EMBL" id="FQWQ01000001">
    <property type="protein sequence ID" value="SHG71691.1"/>
    <property type="molecule type" value="Genomic_DNA"/>
</dbReference>
<evidence type="ECO:0000313" key="1">
    <source>
        <dbReference type="EMBL" id="SHG71691.1"/>
    </source>
</evidence>